<evidence type="ECO:0000313" key="2">
    <source>
        <dbReference type="Proteomes" id="UP001165679"/>
    </source>
</evidence>
<name>A0AA41YNY1_9PROT</name>
<accession>A0AA41YNY1</accession>
<dbReference type="AlphaFoldDB" id="A0AA41YNY1"/>
<reference evidence="1" key="1">
    <citation type="submission" date="2022-09" db="EMBL/GenBank/DDBJ databases">
        <title>Rhodovastum sp. nov. RN2-1 isolated from soil in Seongnam, South Korea.</title>
        <authorList>
            <person name="Le N.T."/>
        </authorList>
    </citation>
    <scope>NUCLEOTIDE SEQUENCE</scope>
    <source>
        <strain evidence="1">RN2-1</strain>
    </source>
</reference>
<proteinExistence type="predicted"/>
<evidence type="ECO:0000313" key="1">
    <source>
        <dbReference type="EMBL" id="MCW3477381.1"/>
    </source>
</evidence>
<dbReference type="EMBL" id="JAPDNT010000036">
    <property type="protein sequence ID" value="MCW3477381.1"/>
    <property type="molecule type" value="Genomic_DNA"/>
</dbReference>
<dbReference type="PROSITE" id="PS51257">
    <property type="entry name" value="PROKAR_LIPOPROTEIN"/>
    <property type="match status" value="1"/>
</dbReference>
<organism evidence="1 2">
    <name type="scientific">Limobrevibacterium gyesilva</name>
    <dbReference type="NCBI Taxonomy" id="2991712"/>
    <lineage>
        <taxon>Bacteria</taxon>
        <taxon>Pseudomonadati</taxon>
        <taxon>Pseudomonadota</taxon>
        <taxon>Alphaproteobacteria</taxon>
        <taxon>Acetobacterales</taxon>
        <taxon>Acetobacteraceae</taxon>
        <taxon>Limobrevibacterium</taxon>
    </lineage>
</organism>
<protein>
    <submittedName>
        <fullName evidence="1">Uncharacterized protein</fullName>
    </submittedName>
</protein>
<reference evidence="1" key="2">
    <citation type="submission" date="2022-10" db="EMBL/GenBank/DDBJ databases">
        <authorList>
            <person name="Trinh H.N."/>
        </authorList>
    </citation>
    <scope>NUCLEOTIDE SEQUENCE</scope>
    <source>
        <strain evidence="1">RN2-1</strain>
    </source>
</reference>
<keyword evidence="2" id="KW-1185">Reference proteome</keyword>
<dbReference type="RefSeq" id="WP_264716327.1">
    <property type="nucleotide sequence ID" value="NZ_JAPDNT010000036.1"/>
</dbReference>
<sequence>MTKPPHAGWRTRSLPLLAILLPWLTGCAVAGSCDSLVLRDYPPADRQRLADELAAAPSSAVWPRVVVDAAGLRDQVRACQAK</sequence>
<comment type="caution">
    <text evidence="1">The sequence shown here is derived from an EMBL/GenBank/DDBJ whole genome shotgun (WGS) entry which is preliminary data.</text>
</comment>
<dbReference type="Proteomes" id="UP001165679">
    <property type="component" value="Unassembled WGS sequence"/>
</dbReference>
<gene>
    <name evidence="1" type="ORF">OL599_22690</name>
</gene>